<reference evidence="5" key="1">
    <citation type="submission" date="2020-05" db="EMBL/GenBank/DDBJ databases">
        <authorList>
            <person name="Chiriac C."/>
            <person name="Salcher M."/>
            <person name="Ghai R."/>
            <person name="Kavagutti S V."/>
        </authorList>
    </citation>
    <scope>NUCLEOTIDE SEQUENCE</scope>
</reference>
<dbReference type="EMBL" id="CAFBMF010000005">
    <property type="protein sequence ID" value="CAB4888896.1"/>
    <property type="molecule type" value="Genomic_DNA"/>
</dbReference>
<dbReference type="AlphaFoldDB" id="A0A6J7F069"/>
<name>A0A6J7F069_9ZZZZ</name>
<accession>A0A6J7F069</accession>
<evidence type="ECO:0000313" key="4">
    <source>
        <dbReference type="EMBL" id="CAB4861700.1"/>
    </source>
</evidence>
<dbReference type="EMBL" id="CAEZYH010000009">
    <property type="protein sequence ID" value="CAB4711223.1"/>
    <property type="molecule type" value="Genomic_DNA"/>
</dbReference>
<evidence type="ECO:0000313" key="1">
    <source>
        <dbReference type="EMBL" id="CAB4711223.1"/>
    </source>
</evidence>
<evidence type="ECO:0000313" key="6">
    <source>
        <dbReference type="EMBL" id="CAB5019178.1"/>
    </source>
</evidence>
<evidence type="ECO:0000313" key="2">
    <source>
        <dbReference type="EMBL" id="CAB4771767.1"/>
    </source>
</evidence>
<dbReference type="EMBL" id="CAFBLJ010000017">
    <property type="protein sequence ID" value="CAB4861700.1"/>
    <property type="molecule type" value="Genomic_DNA"/>
</dbReference>
<organism evidence="5">
    <name type="scientific">freshwater metagenome</name>
    <dbReference type="NCBI Taxonomy" id="449393"/>
    <lineage>
        <taxon>unclassified sequences</taxon>
        <taxon>metagenomes</taxon>
        <taxon>ecological metagenomes</taxon>
    </lineage>
</organism>
<dbReference type="EMBL" id="CAFAAL010000006">
    <property type="protein sequence ID" value="CAB4792958.1"/>
    <property type="molecule type" value="Genomic_DNA"/>
</dbReference>
<proteinExistence type="predicted"/>
<dbReference type="EMBL" id="CAFBPS010000005">
    <property type="protein sequence ID" value="CAB5019178.1"/>
    <property type="molecule type" value="Genomic_DNA"/>
</dbReference>
<evidence type="ECO:0000313" key="3">
    <source>
        <dbReference type="EMBL" id="CAB4792958.1"/>
    </source>
</evidence>
<protein>
    <submittedName>
        <fullName evidence="5">Unannotated protein</fullName>
    </submittedName>
</protein>
<gene>
    <name evidence="1" type="ORF">UFOPK2658_00415</name>
    <name evidence="2" type="ORF">UFOPK2880_00858</name>
    <name evidence="3" type="ORF">UFOPK3004_00156</name>
    <name evidence="4" type="ORF">UFOPK3304_00493</name>
    <name evidence="5" type="ORF">UFOPK3494_00172</name>
    <name evidence="6" type="ORF">UFOPK4134_00164</name>
</gene>
<evidence type="ECO:0000313" key="5">
    <source>
        <dbReference type="EMBL" id="CAB4888896.1"/>
    </source>
</evidence>
<sequence length="76" mass="8664">MTFSEDEEVLAIDPQIIQRLNDVASRLRDAVSSLDDVMFDVLREASRRREGRPALDKTLSQARRAIDKAVHLLDLD</sequence>
<dbReference type="EMBL" id="CAEZZP010000045">
    <property type="protein sequence ID" value="CAB4771767.1"/>
    <property type="molecule type" value="Genomic_DNA"/>
</dbReference>